<dbReference type="Proteomes" id="UP000077069">
    <property type="component" value="Unassembled WGS sequence"/>
</dbReference>
<sequence>MKLVLAPTIAIWLLAACAAASGPTKIYIDSVPEYNLLQSCAEHQVSLVYGCGDGSKTTSYACFCYQSSAYYSRMISTKVTSACSKTRGQDSSAVEVFSKYCQLAELEEVTTTGGCCHSKGSTTISQQTPDSALSETTSSSSSIQSTSQPSPALTPARTTPSPTNTPSSQTSDPLPPQPEPEKNDNTAAIAAGVTVPVVLIALGLLGFLLYRHRQKHNPHAELAASAQVTEVSGAPTVYGKDTYGHAELEGGRPQELDPGSARGELAASPGASRDRKIERLLGNGSGP</sequence>
<dbReference type="RefSeq" id="XP_018032294.1">
    <property type="nucleotide sequence ID" value="XM_018184345.1"/>
</dbReference>
<protein>
    <recommendedName>
        <fullName evidence="6">Extracellular membrane protein CFEM domain-containing protein</fullName>
    </recommendedName>
</protein>
<dbReference type="STRING" id="1460663.A0A177C4W6"/>
<proteinExistence type="predicted"/>
<dbReference type="AlphaFoldDB" id="A0A177C4W6"/>
<feature type="region of interest" description="Disordered" evidence="1">
    <location>
        <begin position="120"/>
        <end position="184"/>
    </location>
</feature>
<keyword evidence="5" id="KW-1185">Reference proteome</keyword>
<keyword evidence="2" id="KW-0472">Membrane</keyword>
<dbReference type="GeneID" id="28767831"/>
<evidence type="ECO:0000313" key="5">
    <source>
        <dbReference type="Proteomes" id="UP000077069"/>
    </source>
</evidence>
<evidence type="ECO:0000256" key="2">
    <source>
        <dbReference type="SAM" id="Phobius"/>
    </source>
</evidence>
<dbReference type="OrthoDB" id="3794517at2759"/>
<dbReference type="InParanoid" id="A0A177C4W6"/>
<keyword evidence="2" id="KW-0812">Transmembrane</keyword>
<feature type="compositionally biased region" description="Polar residues" evidence="1">
    <location>
        <begin position="120"/>
        <end position="133"/>
    </location>
</feature>
<organism evidence="4 5">
    <name type="scientific">Paraphaeosphaeria sporulosa</name>
    <dbReference type="NCBI Taxonomy" id="1460663"/>
    <lineage>
        <taxon>Eukaryota</taxon>
        <taxon>Fungi</taxon>
        <taxon>Dikarya</taxon>
        <taxon>Ascomycota</taxon>
        <taxon>Pezizomycotina</taxon>
        <taxon>Dothideomycetes</taxon>
        <taxon>Pleosporomycetidae</taxon>
        <taxon>Pleosporales</taxon>
        <taxon>Massarineae</taxon>
        <taxon>Didymosphaeriaceae</taxon>
        <taxon>Paraphaeosphaeria</taxon>
    </lineage>
</organism>
<keyword evidence="3" id="KW-0732">Signal</keyword>
<evidence type="ECO:0008006" key="6">
    <source>
        <dbReference type="Google" id="ProtNLM"/>
    </source>
</evidence>
<dbReference type="PROSITE" id="PS51257">
    <property type="entry name" value="PROKAR_LIPOPROTEIN"/>
    <property type="match status" value="1"/>
</dbReference>
<name>A0A177C4W6_9PLEO</name>
<evidence type="ECO:0000256" key="3">
    <source>
        <dbReference type="SAM" id="SignalP"/>
    </source>
</evidence>
<accession>A0A177C4W6</accession>
<feature type="compositionally biased region" description="Basic and acidic residues" evidence="1">
    <location>
        <begin position="242"/>
        <end position="255"/>
    </location>
</feature>
<keyword evidence="2" id="KW-1133">Transmembrane helix</keyword>
<feature type="compositionally biased region" description="Low complexity" evidence="1">
    <location>
        <begin position="134"/>
        <end position="172"/>
    </location>
</feature>
<reference evidence="4 5" key="1">
    <citation type="submission" date="2016-05" db="EMBL/GenBank/DDBJ databases">
        <title>Comparative analysis of secretome profiles of manganese(II)-oxidizing ascomycete fungi.</title>
        <authorList>
            <consortium name="DOE Joint Genome Institute"/>
            <person name="Zeiner C.A."/>
            <person name="Purvine S.O."/>
            <person name="Zink E.M."/>
            <person name="Wu S."/>
            <person name="Pasa-Tolic L."/>
            <person name="Chaput D.L."/>
            <person name="Haridas S."/>
            <person name="Grigoriev I.V."/>
            <person name="Santelli C.M."/>
            <person name="Hansel C.M."/>
        </authorList>
    </citation>
    <scope>NUCLEOTIDE SEQUENCE [LARGE SCALE GENOMIC DNA]</scope>
    <source>
        <strain evidence="4 5">AP3s5-JAC2a</strain>
    </source>
</reference>
<feature type="signal peptide" evidence="3">
    <location>
        <begin position="1"/>
        <end position="19"/>
    </location>
</feature>
<dbReference type="EMBL" id="KV441556">
    <property type="protein sequence ID" value="OAG01929.1"/>
    <property type="molecule type" value="Genomic_DNA"/>
</dbReference>
<gene>
    <name evidence="4" type="ORF">CC84DRAFT_1251877</name>
</gene>
<feature type="chain" id="PRO_5008057732" description="Extracellular membrane protein CFEM domain-containing protein" evidence="3">
    <location>
        <begin position="20"/>
        <end position="287"/>
    </location>
</feature>
<feature type="transmembrane region" description="Helical" evidence="2">
    <location>
        <begin position="187"/>
        <end position="210"/>
    </location>
</feature>
<evidence type="ECO:0000256" key="1">
    <source>
        <dbReference type="SAM" id="MobiDB-lite"/>
    </source>
</evidence>
<evidence type="ECO:0000313" key="4">
    <source>
        <dbReference type="EMBL" id="OAG01929.1"/>
    </source>
</evidence>
<feature type="region of interest" description="Disordered" evidence="1">
    <location>
        <begin position="239"/>
        <end position="287"/>
    </location>
</feature>